<reference evidence="1" key="2">
    <citation type="submission" date="2025-08" db="UniProtKB">
        <authorList>
            <consortium name="Ensembl"/>
        </authorList>
    </citation>
    <scope>IDENTIFICATION</scope>
</reference>
<protein>
    <recommendedName>
        <fullName evidence="3">L1 transposable element RRM domain-containing protein</fullName>
    </recommendedName>
</protein>
<name>H3ABD3_LATCH</name>
<dbReference type="Ensembl" id="ENSLACT00000007013.1">
    <property type="protein sequence ID" value="ENSLACP00000006954.1"/>
    <property type="gene ID" value="ENSLACG00000006174.1"/>
</dbReference>
<dbReference type="STRING" id="7897.ENSLACP00000006954"/>
<dbReference type="Proteomes" id="UP000008672">
    <property type="component" value="Unassembled WGS sequence"/>
</dbReference>
<evidence type="ECO:0000313" key="1">
    <source>
        <dbReference type="Ensembl" id="ENSLACP00000006954.1"/>
    </source>
</evidence>
<dbReference type="PANTHER" id="PTHR11505">
    <property type="entry name" value="L1 TRANSPOSABLE ELEMENT-RELATED"/>
    <property type="match status" value="1"/>
</dbReference>
<evidence type="ECO:0000313" key="2">
    <source>
        <dbReference type="Proteomes" id="UP000008672"/>
    </source>
</evidence>
<organism evidence="1 2">
    <name type="scientific">Latimeria chalumnae</name>
    <name type="common">Coelacanth</name>
    <dbReference type="NCBI Taxonomy" id="7897"/>
    <lineage>
        <taxon>Eukaryota</taxon>
        <taxon>Metazoa</taxon>
        <taxon>Chordata</taxon>
        <taxon>Craniata</taxon>
        <taxon>Vertebrata</taxon>
        <taxon>Euteleostomi</taxon>
        <taxon>Coelacanthiformes</taxon>
        <taxon>Coelacanthidae</taxon>
        <taxon>Latimeria</taxon>
    </lineage>
</organism>
<dbReference type="InParanoid" id="H3ABD3"/>
<reference evidence="1" key="3">
    <citation type="submission" date="2025-09" db="UniProtKB">
        <authorList>
            <consortium name="Ensembl"/>
        </authorList>
    </citation>
    <scope>IDENTIFICATION</scope>
</reference>
<keyword evidence="2" id="KW-1185">Reference proteome</keyword>
<sequence length="170" mass="19993">QIMKEMTERPGTKIAEAEGRISNIEDQGQRQEERIHFLNHVDDLENRSRRNNIRIVRFPEGVEGGNPIKFLTMVIPELNLGPDVQLDIEQAHRTLPPPRPQSGQRPRAFIIKLLKYPVCELILKVARDKGLVKWQDNILLFFFFSPLDFSKELQQHRQKFTEIQKKTERE</sequence>
<dbReference type="InterPro" id="IPR004244">
    <property type="entry name" value="Transposase_22"/>
</dbReference>
<dbReference type="EMBL" id="AFYH01224489">
    <property type="status" value="NOT_ANNOTATED_CDS"/>
    <property type="molecule type" value="Genomic_DNA"/>
</dbReference>
<accession>H3ABD3</accession>
<dbReference type="AlphaFoldDB" id="H3ABD3"/>
<dbReference type="Gene3D" id="3.30.70.1820">
    <property type="entry name" value="L1 transposable element, RRM domain"/>
    <property type="match status" value="1"/>
</dbReference>
<reference evidence="2" key="1">
    <citation type="submission" date="2011-08" db="EMBL/GenBank/DDBJ databases">
        <title>The draft genome of Latimeria chalumnae.</title>
        <authorList>
            <person name="Di Palma F."/>
            <person name="Alfoldi J."/>
            <person name="Johnson J."/>
            <person name="Berlin A."/>
            <person name="Gnerre S."/>
            <person name="Jaffe D."/>
            <person name="MacCallum I."/>
            <person name="Young S."/>
            <person name="Walker B.J."/>
            <person name="Lander E."/>
            <person name="Lindblad-Toh K."/>
        </authorList>
    </citation>
    <scope>NUCLEOTIDE SEQUENCE [LARGE SCALE GENOMIC DNA]</scope>
    <source>
        <strain evidence="2">Wild caught</strain>
    </source>
</reference>
<dbReference type="HOGENOM" id="CLU_062834_2_0_1"/>
<evidence type="ECO:0008006" key="3">
    <source>
        <dbReference type="Google" id="ProtNLM"/>
    </source>
</evidence>
<proteinExistence type="predicted"/>